<dbReference type="RefSeq" id="WP_129209918.1">
    <property type="nucleotide sequence ID" value="NZ_BMGU01000002.1"/>
</dbReference>
<dbReference type="PANTHER" id="PTHR34322:SF2">
    <property type="entry name" value="TRANSPOSASE IS200-LIKE DOMAIN-CONTAINING PROTEIN"/>
    <property type="match status" value="1"/>
</dbReference>
<evidence type="ECO:0000313" key="2">
    <source>
        <dbReference type="Proteomes" id="UP000290253"/>
    </source>
</evidence>
<organism evidence="1 2">
    <name type="scientific">Silvibacterium dinghuense</name>
    <dbReference type="NCBI Taxonomy" id="1560006"/>
    <lineage>
        <taxon>Bacteria</taxon>
        <taxon>Pseudomonadati</taxon>
        <taxon>Acidobacteriota</taxon>
        <taxon>Terriglobia</taxon>
        <taxon>Terriglobales</taxon>
        <taxon>Acidobacteriaceae</taxon>
        <taxon>Silvibacterium</taxon>
    </lineage>
</organism>
<accession>A0A4Q1S900</accession>
<dbReference type="PANTHER" id="PTHR34322">
    <property type="entry name" value="TRANSPOSASE, Y1_TNP DOMAIN-CONTAINING"/>
    <property type="match status" value="1"/>
</dbReference>
<dbReference type="EMBL" id="SDMK01000005">
    <property type="protein sequence ID" value="RXS93375.1"/>
    <property type="molecule type" value="Genomic_DNA"/>
</dbReference>
<evidence type="ECO:0000313" key="1">
    <source>
        <dbReference type="EMBL" id="RXS93375.1"/>
    </source>
</evidence>
<dbReference type="OrthoDB" id="9794403at2"/>
<evidence type="ECO:0008006" key="3">
    <source>
        <dbReference type="Google" id="ProtNLM"/>
    </source>
</evidence>
<dbReference type="GO" id="GO:0003677">
    <property type="term" value="F:DNA binding"/>
    <property type="evidence" value="ECO:0007669"/>
    <property type="project" value="InterPro"/>
</dbReference>
<dbReference type="InterPro" id="IPR036515">
    <property type="entry name" value="Transposase_17_sf"/>
</dbReference>
<comment type="caution">
    <text evidence="1">The sequence shown here is derived from an EMBL/GenBank/DDBJ whole genome shotgun (WGS) entry which is preliminary data.</text>
</comment>
<reference evidence="1 2" key="1">
    <citation type="journal article" date="2016" name="Int. J. Syst. Evol. Microbiol.">
        <title>Acidipila dinghuensis sp. nov., an acidobacterium isolated from forest soil.</title>
        <authorList>
            <person name="Jiang Y.W."/>
            <person name="Wang J."/>
            <person name="Chen M.H."/>
            <person name="Lv Y.Y."/>
            <person name="Qiu L.H."/>
        </authorList>
    </citation>
    <scope>NUCLEOTIDE SEQUENCE [LARGE SCALE GENOMIC DNA]</scope>
    <source>
        <strain evidence="1 2">DHOF10</strain>
    </source>
</reference>
<name>A0A4Q1S900_9BACT</name>
<dbReference type="Proteomes" id="UP000290253">
    <property type="component" value="Unassembled WGS sequence"/>
</dbReference>
<dbReference type="GO" id="GO:0006313">
    <property type="term" value="P:DNA transposition"/>
    <property type="evidence" value="ECO:0007669"/>
    <property type="project" value="InterPro"/>
</dbReference>
<gene>
    <name evidence="1" type="ORF">ESZ00_18675</name>
</gene>
<proteinExistence type="predicted"/>
<dbReference type="AlphaFoldDB" id="A0A4Q1S900"/>
<sequence length="166" mass="19142">MPKPQKIVRGKGELHLVSCNCFLREPKLGQEKHRDLFCQLLEQLRHKFRFRVLGYVVMPTGFHLLLSQPEMETVEETIATLRQRYQRRYNNSARLDDPAWDKTITTKHIVHADQIVSAIRFMNEAPVKASLVETETDWEWSSARSYAGLPEGVVTVDVYEAAKTSA</sequence>
<dbReference type="GO" id="GO:0004803">
    <property type="term" value="F:transposase activity"/>
    <property type="evidence" value="ECO:0007669"/>
    <property type="project" value="InterPro"/>
</dbReference>
<keyword evidence="2" id="KW-1185">Reference proteome</keyword>
<protein>
    <recommendedName>
        <fullName evidence="3">Transposase IS200-like domain-containing protein</fullName>
    </recommendedName>
</protein>
<dbReference type="Gene3D" id="3.30.70.1290">
    <property type="entry name" value="Transposase IS200-like"/>
    <property type="match status" value="1"/>
</dbReference>
<dbReference type="SUPFAM" id="SSF143422">
    <property type="entry name" value="Transposase IS200-like"/>
    <property type="match status" value="1"/>
</dbReference>